<comment type="subcellular location">
    <subcellularLocation>
        <location evidence="1">Cell membrane</location>
        <topology evidence="1">Multi-pass membrane protein</topology>
    </subcellularLocation>
</comment>
<sequence length="360" mass="37971">MTSTATEPVATPDSTAKVWMRRAARLIAIMRPFLLLLAIGGIAYMAYSHWGEVSDTLSKMPWYGVAASGISLLLGMTFGWLTWQTLVDSMGRPTGYAVGARIMLVSQLGKYLPGSVWAYVLQLELGRKAKVSRARLFTATLMYVAVSSIISLVLGLMALPLLLDETPQAAWVFLLVPVGLVWLHPRMLAKSGEFVLKLLRRPPVTLRLTWPLVAKLTGLTVLSYAFLGLHLWLLAKSVSSADLSMVMLCVGAIAVGLTLGVVAFILPSGAGVRELVIVAALASTMPRGEAVALALVSRLMFTVADVVSAGVAALFGRRALSRTERDAAAAAGPVDAGSAPKAAAGVSSGSGTANEPPARD</sequence>
<gene>
    <name evidence="8" type="ORF">AB0C36_22690</name>
</gene>
<evidence type="ECO:0000256" key="2">
    <source>
        <dbReference type="ARBA" id="ARBA00022475"/>
    </source>
</evidence>
<feature type="transmembrane region" description="Helical" evidence="7">
    <location>
        <begin position="29"/>
        <end position="50"/>
    </location>
</feature>
<feature type="transmembrane region" description="Helical" evidence="7">
    <location>
        <begin position="140"/>
        <end position="163"/>
    </location>
</feature>
<evidence type="ECO:0000313" key="9">
    <source>
        <dbReference type="Proteomes" id="UP001551482"/>
    </source>
</evidence>
<name>A0ABV3DKL7_9ACTN</name>
<dbReference type="EMBL" id="JBEZFP010000060">
    <property type="protein sequence ID" value="MEU8136304.1"/>
    <property type="molecule type" value="Genomic_DNA"/>
</dbReference>
<keyword evidence="3 7" id="KW-0812">Transmembrane</keyword>
<feature type="compositionally biased region" description="Low complexity" evidence="6">
    <location>
        <begin position="330"/>
        <end position="353"/>
    </location>
</feature>
<dbReference type="Pfam" id="PF03706">
    <property type="entry name" value="LPG_synthase_TM"/>
    <property type="match status" value="1"/>
</dbReference>
<keyword evidence="4 7" id="KW-1133">Transmembrane helix</keyword>
<feature type="transmembrane region" description="Helical" evidence="7">
    <location>
        <begin position="208"/>
        <end position="233"/>
    </location>
</feature>
<keyword evidence="2" id="KW-1003">Cell membrane</keyword>
<feature type="transmembrane region" description="Helical" evidence="7">
    <location>
        <begin position="170"/>
        <end position="188"/>
    </location>
</feature>
<dbReference type="Proteomes" id="UP001551482">
    <property type="component" value="Unassembled WGS sequence"/>
</dbReference>
<evidence type="ECO:0000256" key="5">
    <source>
        <dbReference type="ARBA" id="ARBA00023136"/>
    </source>
</evidence>
<dbReference type="RefSeq" id="WP_358356712.1">
    <property type="nucleotide sequence ID" value="NZ_JBEZFP010000060.1"/>
</dbReference>
<comment type="caution">
    <text evidence="8">The sequence shown here is derived from an EMBL/GenBank/DDBJ whole genome shotgun (WGS) entry which is preliminary data.</text>
</comment>
<evidence type="ECO:0000256" key="6">
    <source>
        <dbReference type="SAM" id="MobiDB-lite"/>
    </source>
</evidence>
<evidence type="ECO:0000256" key="4">
    <source>
        <dbReference type="ARBA" id="ARBA00022989"/>
    </source>
</evidence>
<evidence type="ECO:0000256" key="7">
    <source>
        <dbReference type="SAM" id="Phobius"/>
    </source>
</evidence>
<organism evidence="8 9">
    <name type="scientific">Streptodolium elevatio</name>
    <dbReference type="NCBI Taxonomy" id="3157996"/>
    <lineage>
        <taxon>Bacteria</taxon>
        <taxon>Bacillati</taxon>
        <taxon>Actinomycetota</taxon>
        <taxon>Actinomycetes</taxon>
        <taxon>Kitasatosporales</taxon>
        <taxon>Streptomycetaceae</taxon>
        <taxon>Streptodolium</taxon>
    </lineage>
</organism>
<evidence type="ECO:0000256" key="1">
    <source>
        <dbReference type="ARBA" id="ARBA00004651"/>
    </source>
</evidence>
<feature type="region of interest" description="Disordered" evidence="6">
    <location>
        <begin position="330"/>
        <end position="360"/>
    </location>
</feature>
<keyword evidence="9" id="KW-1185">Reference proteome</keyword>
<proteinExistence type="predicted"/>
<dbReference type="InterPro" id="IPR022791">
    <property type="entry name" value="L-PG_synthase/AglD"/>
</dbReference>
<evidence type="ECO:0000313" key="8">
    <source>
        <dbReference type="EMBL" id="MEU8136304.1"/>
    </source>
</evidence>
<protein>
    <submittedName>
        <fullName evidence="8">Lysylphosphatidylglycerol synthase transmembrane domain-containing protein</fullName>
    </submittedName>
</protein>
<accession>A0ABV3DKL7</accession>
<keyword evidence="5 7" id="KW-0472">Membrane</keyword>
<feature type="transmembrane region" description="Helical" evidence="7">
    <location>
        <begin position="62"/>
        <end position="83"/>
    </location>
</feature>
<reference evidence="8 9" key="1">
    <citation type="submission" date="2024-06" db="EMBL/GenBank/DDBJ databases">
        <title>The Natural Products Discovery Center: Release of the First 8490 Sequenced Strains for Exploring Actinobacteria Biosynthetic Diversity.</title>
        <authorList>
            <person name="Kalkreuter E."/>
            <person name="Kautsar S.A."/>
            <person name="Yang D."/>
            <person name="Bader C.D."/>
            <person name="Teijaro C.N."/>
            <person name="Fluegel L."/>
            <person name="Davis C.M."/>
            <person name="Simpson J.R."/>
            <person name="Lauterbach L."/>
            <person name="Steele A.D."/>
            <person name="Gui C."/>
            <person name="Meng S."/>
            <person name="Li G."/>
            <person name="Viehrig K."/>
            <person name="Ye F."/>
            <person name="Su P."/>
            <person name="Kiefer A.F."/>
            <person name="Nichols A."/>
            <person name="Cepeda A.J."/>
            <person name="Yan W."/>
            <person name="Fan B."/>
            <person name="Jiang Y."/>
            <person name="Adhikari A."/>
            <person name="Zheng C.-J."/>
            <person name="Schuster L."/>
            <person name="Cowan T.M."/>
            <person name="Smanski M.J."/>
            <person name="Chevrette M.G."/>
            <person name="De Carvalho L.P.S."/>
            <person name="Shen B."/>
        </authorList>
    </citation>
    <scope>NUCLEOTIDE SEQUENCE [LARGE SCALE GENOMIC DNA]</scope>
    <source>
        <strain evidence="8 9">NPDC048946</strain>
    </source>
</reference>
<evidence type="ECO:0000256" key="3">
    <source>
        <dbReference type="ARBA" id="ARBA00022692"/>
    </source>
</evidence>
<feature type="transmembrane region" description="Helical" evidence="7">
    <location>
        <begin position="245"/>
        <end position="270"/>
    </location>
</feature>